<comment type="caution">
    <text evidence="2">The sequence shown here is derived from an EMBL/GenBank/DDBJ whole genome shotgun (WGS) entry which is preliminary data.</text>
</comment>
<gene>
    <name evidence="2" type="ORF">CHRIB12_LOCUS3243</name>
</gene>
<protein>
    <submittedName>
        <fullName evidence="2">Uncharacterized protein</fullName>
    </submittedName>
</protein>
<name>A0A915YTB2_9GLOM</name>
<evidence type="ECO:0000313" key="2">
    <source>
        <dbReference type="EMBL" id="CAB5335254.1"/>
    </source>
</evidence>
<organism evidence="2 3">
    <name type="scientific">Rhizophagus irregularis</name>
    <dbReference type="NCBI Taxonomy" id="588596"/>
    <lineage>
        <taxon>Eukaryota</taxon>
        <taxon>Fungi</taxon>
        <taxon>Fungi incertae sedis</taxon>
        <taxon>Mucoromycota</taxon>
        <taxon>Glomeromycotina</taxon>
        <taxon>Glomeromycetes</taxon>
        <taxon>Glomerales</taxon>
        <taxon>Glomeraceae</taxon>
        <taxon>Rhizophagus</taxon>
    </lineage>
</organism>
<accession>A0A915YTB2</accession>
<proteinExistence type="predicted"/>
<dbReference type="AlphaFoldDB" id="A0A915YTB2"/>
<evidence type="ECO:0000256" key="1">
    <source>
        <dbReference type="SAM" id="MobiDB-lite"/>
    </source>
</evidence>
<dbReference type="EMBL" id="CAGKOT010000004">
    <property type="protein sequence ID" value="CAB5335254.1"/>
    <property type="molecule type" value="Genomic_DNA"/>
</dbReference>
<dbReference type="VEuPathDB" id="FungiDB:RhiirFUN_013649"/>
<dbReference type="OrthoDB" id="2340232at2759"/>
<feature type="region of interest" description="Disordered" evidence="1">
    <location>
        <begin position="89"/>
        <end position="117"/>
    </location>
</feature>
<sequence length="138" mass="16062">MIRQQHNFRPYYTLIKNPNNSTNALAVCNYCITKHGGIGAAQIKPECYTVNRTRLCRSYLAKCSNFREYVDDDEVQEILALLVPEDNKKKRKELNKDDKNDDSTEENNFSKRRRLSTSSSITQLSSFSHQSSIINFYR</sequence>
<dbReference type="Proteomes" id="UP000684084">
    <property type="component" value="Unassembled WGS sequence"/>
</dbReference>
<evidence type="ECO:0000313" key="3">
    <source>
        <dbReference type="Proteomes" id="UP000684084"/>
    </source>
</evidence>
<reference evidence="2" key="1">
    <citation type="submission" date="2020-05" db="EMBL/GenBank/DDBJ databases">
        <authorList>
            <person name="Rincon C."/>
            <person name="Sanders R I."/>
            <person name="Robbins C."/>
            <person name="Chaturvedi A."/>
        </authorList>
    </citation>
    <scope>NUCLEOTIDE SEQUENCE</scope>
    <source>
        <strain evidence="2">CHB12</strain>
    </source>
</reference>